<organism evidence="2 3">
    <name type="scientific">Microthyrium microscopicum</name>
    <dbReference type="NCBI Taxonomy" id="703497"/>
    <lineage>
        <taxon>Eukaryota</taxon>
        <taxon>Fungi</taxon>
        <taxon>Dikarya</taxon>
        <taxon>Ascomycota</taxon>
        <taxon>Pezizomycotina</taxon>
        <taxon>Dothideomycetes</taxon>
        <taxon>Dothideomycetes incertae sedis</taxon>
        <taxon>Microthyriales</taxon>
        <taxon>Microthyriaceae</taxon>
        <taxon>Microthyrium</taxon>
    </lineage>
</organism>
<keyword evidence="3" id="KW-1185">Reference proteome</keyword>
<dbReference type="AlphaFoldDB" id="A0A6A6U027"/>
<proteinExistence type="predicted"/>
<reference evidence="2" key="1">
    <citation type="journal article" date="2020" name="Stud. Mycol.">
        <title>101 Dothideomycetes genomes: a test case for predicting lifestyles and emergence of pathogens.</title>
        <authorList>
            <person name="Haridas S."/>
            <person name="Albert R."/>
            <person name="Binder M."/>
            <person name="Bloem J."/>
            <person name="Labutti K."/>
            <person name="Salamov A."/>
            <person name="Andreopoulos B."/>
            <person name="Baker S."/>
            <person name="Barry K."/>
            <person name="Bills G."/>
            <person name="Bluhm B."/>
            <person name="Cannon C."/>
            <person name="Castanera R."/>
            <person name="Culley D."/>
            <person name="Daum C."/>
            <person name="Ezra D."/>
            <person name="Gonzalez J."/>
            <person name="Henrissat B."/>
            <person name="Kuo A."/>
            <person name="Liang C."/>
            <person name="Lipzen A."/>
            <person name="Lutzoni F."/>
            <person name="Magnuson J."/>
            <person name="Mondo S."/>
            <person name="Nolan M."/>
            <person name="Ohm R."/>
            <person name="Pangilinan J."/>
            <person name="Park H.-J."/>
            <person name="Ramirez L."/>
            <person name="Alfaro M."/>
            <person name="Sun H."/>
            <person name="Tritt A."/>
            <person name="Yoshinaga Y."/>
            <person name="Zwiers L.-H."/>
            <person name="Turgeon B."/>
            <person name="Goodwin S."/>
            <person name="Spatafora J."/>
            <person name="Crous P."/>
            <person name="Grigoriev I."/>
        </authorList>
    </citation>
    <scope>NUCLEOTIDE SEQUENCE</scope>
    <source>
        <strain evidence="2">CBS 115976</strain>
    </source>
</reference>
<evidence type="ECO:0000256" key="1">
    <source>
        <dbReference type="SAM" id="MobiDB-lite"/>
    </source>
</evidence>
<name>A0A6A6U027_9PEZI</name>
<protein>
    <submittedName>
        <fullName evidence="2">Uncharacterized protein</fullName>
    </submittedName>
</protein>
<dbReference type="Proteomes" id="UP000799302">
    <property type="component" value="Unassembled WGS sequence"/>
</dbReference>
<feature type="region of interest" description="Disordered" evidence="1">
    <location>
        <begin position="175"/>
        <end position="232"/>
    </location>
</feature>
<gene>
    <name evidence="2" type="ORF">BT63DRAFT_61230</name>
</gene>
<feature type="region of interest" description="Disordered" evidence="1">
    <location>
        <begin position="1"/>
        <end position="27"/>
    </location>
</feature>
<sequence>MLATPPPILSQTYLPPRPSPLSPRSTNTLNFSFNHAAQPIYFGMTDTSENAFSRPHKQSTYSQRTIKPTPFSNRNPDEQRERRRDMFLRRVEQTRDDKRWQGRSEHIMRTSYFAERHNFKLNILREAPDDVDVAMVEEDAASFELPEMMDELLVDEVERQEQMELQELLALAEQGHREDESMETESMETQTASSDYDEEEYDSIFMEFISDEASLEAPPDGPPGSQQMDMSD</sequence>
<evidence type="ECO:0000313" key="3">
    <source>
        <dbReference type="Proteomes" id="UP000799302"/>
    </source>
</evidence>
<dbReference type="EMBL" id="MU004240">
    <property type="protein sequence ID" value="KAF2665310.1"/>
    <property type="molecule type" value="Genomic_DNA"/>
</dbReference>
<feature type="region of interest" description="Disordered" evidence="1">
    <location>
        <begin position="47"/>
        <end position="80"/>
    </location>
</feature>
<dbReference type="OrthoDB" id="5279705at2759"/>
<feature type="compositionally biased region" description="Polar residues" evidence="1">
    <location>
        <begin position="58"/>
        <end position="74"/>
    </location>
</feature>
<evidence type="ECO:0000313" key="2">
    <source>
        <dbReference type="EMBL" id="KAF2665310.1"/>
    </source>
</evidence>
<accession>A0A6A6U027</accession>